<keyword evidence="1" id="KW-0472">Membrane</keyword>
<accession>A0A920CSC8</accession>
<feature type="domain" description="Sigma factor regulator C-terminal" evidence="2">
    <location>
        <begin position="211"/>
        <end position="379"/>
    </location>
</feature>
<proteinExistence type="predicted"/>
<sequence>MNMMTDDFKRKLQDYKDGKLADEERAELERELEKMELYQSYLDEMMGSEEGKGTKPEALTAREEKIHKREAKLLRKGKWKFRFGTLLTLFSLFIWFTFLSGIGSAIYFSAGEPDVNDVLKDVVESAIAVGYPNVSVYMSSNSGMYFNLKLNGKMTKRVGDERVEVGDLSGNFLFSWLRTYDFAWSDQETNNKFFYFPSDQSIDSSREWKRLDKLPEGTVAEAYVSYKQLYPTGDFLKLFEGKQIEPLWFAVDHGEAMAKGKKGFDPIITSPIGFPAYPNWHPGDGKVTKGERRKTTSYPAIEQYGSAKIRDENFIKSLRILAEHKMAASRLIPFVDMKESLEYVEKNGVKIYGAVVTGPTKEILKLKEDPAVSAIRVGKVALWNWTGEE</sequence>
<organism evidence="4 5">
    <name type="scientific">Paenibacillus azoreducens</name>
    <dbReference type="NCBI Taxonomy" id="116718"/>
    <lineage>
        <taxon>Bacteria</taxon>
        <taxon>Bacillati</taxon>
        <taxon>Bacillota</taxon>
        <taxon>Bacilli</taxon>
        <taxon>Bacillales</taxon>
        <taxon>Paenibacillaceae</taxon>
        <taxon>Paenibacillus</taxon>
    </lineage>
</organism>
<comment type="caution">
    <text evidence="4">The sequence shown here is derived from an EMBL/GenBank/DDBJ whole genome shotgun (WGS) entry which is preliminary data.</text>
</comment>
<evidence type="ECO:0000313" key="5">
    <source>
        <dbReference type="Proteomes" id="UP000682811"/>
    </source>
</evidence>
<evidence type="ECO:0000259" key="2">
    <source>
        <dbReference type="Pfam" id="PF13791"/>
    </source>
</evidence>
<dbReference type="Pfam" id="PF13791">
    <property type="entry name" value="Sigma_reg_C"/>
    <property type="match status" value="1"/>
</dbReference>
<name>A0A920CSC8_9BACL</name>
<keyword evidence="5" id="KW-1185">Reference proteome</keyword>
<keyword evidence="1" id="KW-1133">Transmembrane helix</keyword>
<dbReference type="Proteomes" id="UP000682811">
    <property type="component" value="Unassembled WGS sequence"/>
</dbReference>
<evidence type="ECO:0000313" key="4">
    <source>
        <dbReference type="EMBL" id="GIO47232.1"/>
    </source>
</evidence>
<reference evidence="4 5" key="1">
    <citation type="submission" date="2021-03" db="EMBL/GenBank/DDBJ databases">
        <title>Antimicrobial resistance genes in bacteria isolated from Japanese honey, and their potential for conferring macrolide and lincosamide resistance in the American foulbrood pathogen Paenibacillus larvae.</title>
        <authorList>
            <person name="Okamoto M."/>
            <person name="Kumagai M."/>
            <person name="Kanamori H."/>
            <person name="Takamatsu D."/>
        </authorList>
    </citation>
    <scope>NUCLEOTIDE SEQUENCE [LARGE SCALE GENOMIC DNA]</scope>
    <source>
        <strain evidence="4 5">J34TS1</strain>
    </source>
</reference>
<dbReference type="Pfam" id="PF13800">
    <property type="entry name" value="Sigma_reg_N"/>
    <property type="match status" value="1"/>
</dbReference>
<dbReference type="AlphaFoldDB" id="A0A920CSC8"/>
<keyword evidence="1" id="KW-0812">Transmembrane</keyword>
<gene>
    <name evidence="4" type="primary">yhdL</name>
    <name evidence="4" type="ORF">J34TS1_19970</name>
</gene>
<dbReference type="InterPro" id="IPR029101">
    <property type="entry name" value="Sigma_reg_N"/>
</dbReference>
<evidence type="ECO:0000259" key="3">
    <source>
        <dbReference type="Pfam" id="PF13800"/>
    </source>
</evidence>
<feature type="domain" description="Sigma factor regulator N-terminal" evidence="3">
    <location>
        <begin position="72"/>
        <end position="163"/>
    </location>
</feature>
<feature type="transmembrane region" description="Helical" evidence="1">
    <location>
        <begin position="83"/>
        <end position="108"/>
    </location>
</feature>
<protein>
    <submittedName>
        <fullName evidence="4">Anti-sigma-M factor YhdL</fullName>
    </submittedName>
</protein>
<dbReference type="EMBL" id="BORT01000007">
    <property type="protein sequence ID" value="GIO47232.1"/>
    <property type="molecule type" value="Genomic_DNA"/>
</dbReference>
<evidence type="ECO:0000256" key="1">
    <source>
        <dbReference type="SAM" id="Phobius"/>
    </source>
</evidence>
<dbReference type="InterPro" id="IPR025672">
    <property type="entry name" value="Sigma_reg_C_dom"/>
</dbReference>